<protein>
    <recommendedName>
        <fullName evidence="2">DUF4276 family protein</fullName>
    </recommendedName>
</protein>
<dbReference type="RefSeq" id="WP_349282605.1">
    <property type="nucleotide sequence ID" value="NZ_CP157677.1"/>
</dbReference>
<reference evidence="1" key="1">
    <citation type="submission" date="2024-05" db="EMBL/GenBank/DDBJ databases">
        <authorList>
            <person name="Bunk B."/>
            <person name="Swiderski J."/>
            <person name="Sproer C."/>
            <person name="Thiel V."/>
        </authorList>
    </citation>
    <scope>NUCLEOTIDE SEQUENCE</scope>
    <source>
        <strain evidence="1">DSM 17735</strain>
        <plasmid evidence="1">p2</plasmid>
    </source>
</reference>
<proteinExistence type="predicted"/>
<evidence type="ECO:0000313" key="1">
    <source>
        <dbReference type="EMBL" id="XBP72820.1"/>
    </source>
</evidence>
<dbReference type="EMBL" id="CP157677">
    <property type="protein sequence ID" value="XBP72820.1"/>
    <property type="molecule type" value="Genomic_DNA"/>
</dbReference>
<accession>A0AAU7LYU9</accession>
<keyword evidence="1" id="KW-0614">Plasmid</keyword>
<gene>
    <name evidence="1" type="ORF">ABLV49_23785</name>
</gene>
<evidence type="ECO:0008006" key="2">
    <source>
        <dbReference type="Google" id="ProtNLM"/>
    </source>
</evidence>
<name>A0AAU7LYU9_9BURK</name>
<sequence>MSNTLVLIENQLEKTDHSHLGQVLTYAAGLKAQTVIWIASKFTDEHRAAMDWLNTITQDEWQFFGLEIELWRIGASPPAPKFSIICKPNEWSRAVRDEAAKAEASSPTQALQLRFWSGFRDHMVAKGQRAPKPSAQSPCVRLVVASDFPRVIRSASDISCTENLIPITPPNSRSRHCSKPAIAARVQF</sequence>
<organism evidence="1">
    <name type="scientific">Polaromonas hydrogenivorans</name>
    <dbReference type="NCBI Taxonomy" id="335476"/>
    <lineage>
        <taxon>Bacteria</taxon>
        <taxon>Pseudomonadati</taxon>
        <taxon>Pseudomonadota</taxon>
        <taxon>Betaproteobacteria</taxon>
        <taxon>Burkholderiales</taxon>
        <taxon>Comamonadaceae</taxon>
        <taxon>Polaromonas</taxon>
    </lineage>
</organism>
<geneLocation type="plasmid" evidence="1">
    <name>p2</name>
</geneLocation>
<dbReference type="AlphaFoldDB" id="A0AAU7LYU9"/>